<evidence type="ECO:0000313" key="1">
    <source>
        <dbReference type="EMBL" id="AKC71408.1"/>
    </source>
</evidence>
<dbReference type="KEGG" id="pox:MB84_20990"/>
<proteinExistence type="predicted"/>
<gene>
    <name evidence="1" type="ORF">MB84_20990</name>
</gene>
<reference evidence="1" key="1">
    <citation type="submission" date="2016-06" db="EMBL/GenBank/DDBJ databases">
        <title>Pandoraea oxalativorans DSM 23570 Genome Sequencing.</title>
        <authorList>
            <person name="Ee R."/>
            <person name="Lim Y.-L."/>
            <person name="Yong D."/>
            <person name="Yin W.-F."/>
            <person name="Chan K.-G."/>
        </authorList>
    </citation>
    <scope>NUCLEOTIDE SEQUENCE</scope>
    <source>
        <strain evidence="1">DSM 23570</strain>
    </source>
</reference>
<keyword evidence="2" id="KW-1185">Reference proteome</keyword>
<dbReference type="Proteomes" id="UP000035050">
    <property type="component" value="Chromosome"/>
</dbReference>
<dbReference type="EMBL" id="CP011253">
    <property type="protein sequence ID" value="AKC71408.1"/>
    <property type="molecule type" value="Genomic_DNA"/>
</dbReference>
<dbReference type="HOGENOM" id="CLU_2667713_0_0_4"/>
<organism evidence="1 2">
    <name type="scientific">Pandoraea oxalativorans</name>
    <dbReference type="NCBI Taxonomy" id="573737"/>
    <lineage>
        <taxon>Bacteria</taxon>
        <taxon>Pseudomonadati</taxon>
        <taxon>Pseudomonadota</taxon>
        <taxon>Betaproteobacteria</taxon>
        <taxon>Burkholderiales</taxon>
        <taxon>Burkholderiaceae</taxon>
        <taxon>Pandoraea</taxon>
    </lineage>
</organism>
<accession>A0A0E3U8K8</accession>
<protein>
    <submittedName>
        <fullName evidence="1">Uncharacterized protein</fullName>
    </submittedName>
</protein>
<dbReference type="PATRIC" id="fig|573737.6.peg.5189"/>
<sequence length="75" mass="8496">MSGEGAIAKHCLEDPLCVEIHDFASLAPMMLSNGKPVWRLTKEDTEWQGHVWDQRSAAMGDFKERFFKLAKLAFA</sequence>
<dbReference type="AlphaFoldDB" id="A0A0E3U8K8"/>
<evidence type="ECO:0000313" key="2">
    <source>
        <dbReference type="Proteomes" id="UP000035050"/>
    </source>
</evidence>
<name>A0A0E3U8K8_9BURK</name>